<dbReference type="Pfam" id="PF00646">
    <property type="entry name" value="F-box"/>
    <property type="match status" value="1"/>
</dbReference>
<dbReference type="SMART" id="SM00256">
    <property type="entry name" value="FBOX"/>
    <property type="match status" value="1"/>
</dbReference>
<evidence type="ECO:0000259" key="1">
    <source>
        <dbReference type="PROSITE" id="PS50181"/>
    </source>
</evidence>
<sequence>MSSSGGNNPPPLPLDIIKAILRLLPAKSLGRFKSVSKTWRSLISDPQFIKTHLHHQNHHKTKKLILLLTDDKSLHSVDITHQSLNSNHDLSAIGNRIFPSTRIQWTMGSCNGIVSSEDENGTVLLMNPTTKELWKVPPSRFTFPDPDSVIFLKHGFGYDSSTDDYKIVTIWFWKTGRKSSYKVSVYSLRNNSWKELRNYVYDNVITIQFTGVLVNQNLHWLMRSPNGDPLMIVAFRLGNEDFKEIKLPPDAASVEKVGIGGYEELFSVGGKLGFFGTGGLGLWVMEEYGVGESWTKVCTDGIGINPFEHFSFIEGINGDIVLHGEDRVVVYNLDERRRRNVRIQGGPTAGIGIDMGVTYFESLESPVKYASRN</sequence>
<dbReference type="SUPFAM" id="SSF81383">
    <property type="entry name" value="F-box domain"/>
    <property type="match status" value="1"/>
</dbReference>
<dbReference type="Pfam" id="PF07734">
    <property type="entry name" value="FBA_1"/>
    <property type="match status" value="1"/>
</dbReference>
<dbReference type="InterPro" id="IPR006527">
    <property type="entry name" value="F-box-assoc_dom_typ1"/>
</dbReference>
<gene>
    <name evidence="2" type="ORF">SSX86_021662</name>
</gene>
<feature type="domain" description="F-box" evidence="1">
    <location>
        <begin position="6"/>
        <end position="52"/>
    </location>
</feature>
<dbReference type="InterPro" id="IPR036047">
    <property type="entry name" value="F-box-like_dom_sf"/>
</dbReference>
<evidence type="ECO:0000313" key="2">
    <source>
        <dbReference type="EMBL" id="KAK9059043.1"/>
    </source>
</evidence>
<dbReference type="InterPro" id="IPR050796">
    <property type="entry name" value="SCF_F-box_component"/>
</dbReference>
<dbReference type="NCBIfam" id="TIGR01640">
    <property type="entry name" value="F_box_assoc_1"/>
    <property type="match status" value="1"/>
</dbReference>
<reference evidence="2 3" key="1">
    <citation type="submission" date="2024-04" db="EMBL/GenBank/DDBJ databases">
        <title>The reference genome of an endangered Asteraceae, Deinandra increscens subsp. villosa, native to the Central Coast of California.</title>
        <authorList>
            <person name="Guilliams M."/>
            <person name="Hasenstab-Lehman K."/>
            <person name="Meyer R."/>
            <person name="Mcevoy S."/>
        </authorList>
    </citation>
    <scope>NUCLEOTIDE SEQUENCE [LARGE SCALE GENOMIC DNA]</scope>
    <source>
        <tissue evidence="2">Leaf</tissue>
    </source>
</reference>
<name>A0AAP0CR50_9ASTR</name>
<dbReference type="AlphaFoldDB" id="A0AAP0CR50"/>
<dbReference type="PANTHER" id="PTHR31672:SF13">
    <property type="entry name" value="F-BOX PROTEIN CPR30-LIKE"/>
    <property type="match status" value="1"/>
</dbReference>
<protein>
    <recommendedName>
        <fullName evidence="1">F-box domain-containing protein</fullName>
    </recommendedName>
</protein>
<accession>A0AAP0CR50</accession>
<organism evidence="2 3">
    <name type="scientific">Deinandra increscens subsp. villosa</name>
    <dbReference type="NCBI Taxonomy" id="3103831"/>
    <lineage>
        <taxon>Eukaryota</taxon>
        <taxon>Viridiplantae</taxon>
        <taxon>Streptophyta</taxon>
        <taxon>Embryophyta</taxon>
        <taxon>Tracheophyta</taxon>
        <taxon>Spermatophyta</taxon>
        <taxon>Magnoliopsida</taxon>
        <taxon>eudicotyledons</taxon>
        <taxon>Gunneridae</taxon>
        <taxon>Pentapetalae</taxon>
        <taxon>asterids</taxon>
        <taxon>campanulids</taxon>
        <taxon>Asterales</taxon>
        <taxon>Asteraceae</taxon>
        <taxon>Asteroideae</taxon>
        <taxon>Heliantheae alliance</taxon>
        <taxon>Madieae</taxon>
        <taxon>Madiinae</taxon>
        <taxon>Deinandra</taxon>
    </lineage>
</organism>
<dbReference type="InterPro" id="IPR017451">
    <property type="entry name" value="F-box-assoc_interact_dom"/>
</dbReference>
<comment type="caution">
    <text evidence="2">The sequence shown here is derived from an EMBL/GenBank/DDBJ whole genome shotgun (WGS) entry which is preliminary data.</text>
</comment>
<proteinExistence type="predicted"/>
<dbReference type="InterPro" id="IPR001810">
    <property type="entry name" value="F-box_dom"/>
</dbReference>
<evidence type="ECO:0000313" key="3">
    <source>
        <dbReference type="Proteomes" id="UP001408789"/>
    </source>
</evidence>
<keyword evidence="3" id="KW-1185">Reference proteome</keyword>
<dbReference type="EMBL" id="JBCNJP010000021">
    <property type="protein sequence ID" value="KAK9059043.1"/>
    <property type="molecule type" value="Genomic_DNA"/>
</dbReference>
<dbReference type="CDD" id="cd22157">
    <property type="entry name" value="F-box_AtFBW1-like"/>
    <property type="match status" value="1"/>
</dbReference>
<dbReference type="PROSITE" id="PS50181">
    <property type="entry name" value="FBOX"/>
    <property type="match status" value="1"/>
</dbReference>
<dbReference type="PANTHER" id="PTHR31672">
    <property type="entry name" value="BNACNNG10540D PROTEIN"/>
    <property type="match status" value="1"/>
</dbReference>
<dbReference type="Proteomes" id="UP001408789">
    <property type="component" value="Unassembled WGS sequence"/>
</dbReference>
<dbReference type="Gene3D" id="1.20.1280.50">
    <property type="match status" value="1"/>
</dbReference>